<feature type="region of interest" description="Disordered" evidence="1">
    <location>
        <begin position="164"/>
        <end position="184"/>
    </location>
</feature>
<protein>
    <submittedName>
        <fullName evidence="2">Uncharacterized protein</fullName>
    </submittedName>
</protein>
<feature type="non-terminal residue" evidence="2">
    <location>
        <position position="184"/>
    </location>
</feature>
<feature type="region of interest" description="Disordered" evidence="1">
    <location>
        <begin position="1"/>
        <end position="53"/>
    </location>
</feature>
<dbReference type="EMBL" id="CAJVCH010549371">
    <property type="protein sequence ID" value="CAG7828924.1"/>
    <property type="molecule type" value="Genomic_DNA"/>
</dbReference>
<feature type="non-terminal residue" evidence="2">
    <location>
        <position position="1"/>
    </location>
</feature>
<dbReference type="AlphaFoldDB" id="A0A8J2L9X4"/>
<keyword evidence="3" id="KW-1185">Reference proteome</keyword>
<organism evidence="2 3">
    <name type="scientific">Allacma fusca</name>
    <dbReference type="NCBI Taxonomy" id="39272"/>
    <lineage>
        <taxon>Eukaryota</taxon>
        <taxon>Metazoa</taxon>
        <taxon>Ecdysozoa</taxon>
        <taxon>Arthropoda</taxon>
        <taxon>Hexapoda</taxon>
        <taxon>Collembola</taxon>
        <taxon>Symphypleona</taxon>
        <taxon>Sminthuridae</taxon>
        <taxon>Allacma</taxon>
    </lineage>
</organism>
<comment type="caution">
    <text evidence="2">The sequence shown here is derived from an EMBL/GenBank/DDBJ whole genome shotgun (WGS) entry which is preliminary data.</text>
</comment>
<gene>
    <name evidence="2" type="ORF">AFUS01_LOCUS38817</name>
</gene>
<feature type="compositionally biased region" description="Basic and acidic residues" evidence="1">
    <location>
        <begin position="28"/>
        <end position="44"/>
    </location>
</feature>
<sequence length="184" mass="20474">LVEIKDVRDKLPQEETDSRNVIRKLPKKTAEEVTEEEKAPEETKRKRKPKGSLVAPKEYTEVIGLDGTPALVEVEEVHVVENIGPDGSRVLVEVPDLKTLPKEKQNLVTKVKKIKSKPSKDAGDIPVSIPFEDVLEESPEIVYTEETGPEGKPILVKGTKRLVKKTKPKSDDISELPTEIAPED</sequence>
<accession>A0A8J2L9X4</accession>
<proteinExistence type="predicted"/>
<dbReference type="Proteomes" id="UP000708208">
    <property type="component" value="Unassembled WGS sequence"/>
</dbReference>
<evidence type="ECO:0000313" key="2">
    <source>
        <dbReference type="EMBL" id="CAG7828924.1"/>
    </source>
</evidence>
<evidence type="ECO:0000313" key="3">
    <source>
        <dbReference type="Proteomes" id="UP000708208"/>
    </source>
</evidence>
<name>A0A8J2L9X4_9HEXA</name>
<evidence type="ECO:0000256" key="1">
    <source>
        <dbReference type="SAM" id="MobiDB-lite"/>
    </source>
</evidence>
<reference evidence="2" key="1">
    <citation type="submission" date="2021-06" db="EMBL/GenBank/DDBJ databases">
        <authorList>
            <person name="Hodson N. C."/>
            <person name="Mongue J. A."/>
            <person name="Jaron S. K."/>
        </authorList>
    </citation>
    <scope>NUCLEOTIDE SEQUENCE</scope>
</reference>
<feature type="compositionally biased region" description="Basic and acidic residues" evidence="1">
    <location>
        <begin position="1"/>
        <end position="20"/>
    </location>
</feature>